<evidence type="ECO:0000313" key="1">
    <source>
        <dbReference type="EMBL" id="CAE6520646.1"/>
    </source>
</evidence>
<dbReference type="Proteomes" id="UP000663843">
    <property type="component" value="Unassembled WGS sequence"/>
</dbReference>
<reference evidence="1" key="1">
    <citation type="submission" date="2021-01" db="EMBL/GenBank/DDBJ databases">
        <authorList>
            <person name="Kaushik A."/>
        </authorList>
    </citation>
    <scope>NUCLEOTIDE SEQUENCE</scope>
    <source>
        <strain evidence="1">AG2-2IIIB</strain>
    </source>
</reference>
<protein>
    <submittedName>
        <fullName evidence="1">Uncharacterized protein</fullName>
    </submittedName>
</protein>
<organism evidence="1 2">
    <name type="scientific">Rhizoctonia solani</name>
    <dbReference type="NCBI Taxonomy" id="456999"/>
    <lineage>
        <taxon>Eukaryota</taxon>
        <taxon>Fungi</taxon>
        <taxon>Dikarya</taxon>
        <taxon>Basidiomycota</taxon>
        <taxon>Agaricomycotina</taxon>
        <taxon>Agaricomycetes</taxon>
        <taxon>Cantharellales</taxon>
        <taxon>Ceratobasidiaceae</taxon>
        <taxon>Rhizoctonia</taxon>
    </lineage>
</organism>
<proteinExistence type="predicted"/>
<accession>A0A8H3HMF2</accession>
<sequence>MSKSLHPHWGRVIGSYSLCDIDESTLTVDSEVAGLRAMNEISGLAAQSQPLSRQLDQYSNIKISTLELALRLSQDPTKTHHLADPLVVSGCIRLMETVIGETPGVASPFGYEFGYLCFRLLVVTLNACLLDRWGRLDEALTRSKQIPHAAAHVLIPFEISSAVYKQFDNIVNGGNSDPVLGLSTPDSNHRRPQQSALLLPSEMETLLDILWDDRKLFLRALMLDVPIASGLSGLLFLFSRRVAQEDDSQQNPSSLRKKLHELASRYYLVQDGSQIAPTLNVISSNPCYGDWITTPKHVDPEDSRWIMTAFIKRLSERSYPEPLIEEDASMMLHFVPLATDALTQDIIPAVLKHAIEYGWLVLLAQEDQDEIKRLVHSLLPALM</sequence>
<gene>
    <name evidence="1" type="ORF">RDB_LOCUS164908</name>
</gene>
<dbReference type="AlphaFoldDB" id="A0A8H3HMF2"/>
<evidence type="ECO:0000313" key="2">
    <source>
        <dbReference type="Proteomes" id="UP000663843"/>
    </source>
</evidence>
<comment type="caution">
    <text evidence="1">The sequence shown here is derived from an EMBL/GenBank/DDBJ whole genome shotgun (WGS) entry which is preliminary data.</text>
</comment>
<name>A0A8H3HMF2_9AGAM</name>
<dbReference type="EMBL" id="CAJMWT010006851">
    <property type="protein sequence ID" value="CAE6520646.1"/>
    <property type="molecule type" value="Genomic_DNA"/>
</dbReference>